<proteinExistence type="predicted"/>
<evidence type="ECO:0000313" key="1">
    <source>
        <dbReference type="EMBL" id="MDQ0230947.1"/>
    </source>
</evidence>
<name>A0ABT9ZGM1_9BACI</name>
<dbReference type="EMBL" id="JAUSUD010000009">
    <property type="protein sequence ID" value="MDQ0230947.1"/>
    <property type="molecule type" value="Genomic_DNA"/>
</dbReference>
<evidence type="ECO:0000313" key="2">
    <source>
        <dbReference type="Proteomes" id="UP001234495"/>
    </source>
</evidence>
<dbReference type="Pfam" id="PF05595">
    <property type="entry name" value="DUF771"/>
    <property type="match status" value="1"/>
</dbReference>
<reference evidence="1 2" key="1">
    <citation type="submission" date="2023-07" db="EMBL/GenBank/DDBJ databases">
        <title>Genomic Encyclopedia of Type Strains, Phase IV (KMG-IV): sequencing the most valuable type-strain genomes for metagenomic binning, comparative biology and taxonomic classification.</title>
        <authorList>
            <person name="Goeker M."/>
        </authorList>
    </citation>
    <scope>NUCLEOTIDE SEQUENCE [LARGE SCALE GENOMIC DNA]</scope>
    <source>
        <strain evidence="1 2">DSM 29005</strain>
    </source>
</reference>
<organism evidence="1 2">
    <name type="scientific">Metabacillus malikii</name>
    <dbReference type="NCBI Taxonomy" id="1504265"/>
    <lineage>
        <taxon>Bacteria</taxon>
        <taxon>Bacillati</taxon>
        <taxon>Bacillota</taxon>
        <taxon>Bacilli</taxon>
        <taxon>Bacillales</taxon>
        <taxon>Bacillaceae</taxon>
        <taxon>Metabacillus</taxon>
    </lineage>
</organism>
<comment type="caution">
    <text evidence="1">The sequence shown here is derived from an EMBL/GenBank/DDBJ whole genome shotgun (WGS) entry which is preliminary data.</text>
</comment>
<sequence length="130" mass="14947">MATSLAFQNKNSSSISEFLYDPTPAAQLLSVNINIPIPADKVIISKVELEELKKLQLSGVYWSMKDLEIKVNRKSEWIKENILYPTRFRNVLDADNGGFVYYPKSKGQTWSFQASKMAKFLDENFDRIFS</sequence>
<gene>
    <name evidence="1" type="ORF">J2S19_002208</name>
</gene>
<dbReference type="InterPro" id="IPR008489">
    <property type="entry name" value="DUF771"/>
</dbReference>
<accession>A0ABT9ZGM1</accession>
<protein>
    <submittedName>
        <fullName evidence="1">Phage pi2 protein 07</fullName>
    </submittedName>
</protein>
<dbReference type="RefSeq" id="WP_307341115.1">
    <property type="nucleotide sequence ID" value="NZ_JAUSUD010000009.1"/>
</dbReference>
<keyword evidence="2" id="KW-1185">Reference proteome</keyword>
<dbReference type="Proteomes" id="UP001234495">
    <property type="component" value="Unassembled WGS sequence"/>
</dbReference>